<sequence>MRSLALSCPVRLHPDDADRGALRDAPCPARTVPDRPGGGGRDAGRLLRGARGPANGLGAAGGRAAPAAADGQCGRPPSPPPAAAANPAAPKLRKVIGQTTTDIRDFDEQMQGGENVRVSSGKISENNTPITYAGNAYVSIVGQAAVLQIQHALNLYNALNDRYPADTEEFMTEIIDANQIALPQLPGYQEYAYKADTHELVVLEFPDRKEALREQVRGGSP</sequence>
<keyword evidence="3" id="KW-1185">Reference proteome</keyword>
<accession>A0A518HDR8</accession>
<feature type="compositionally biased region" description="Low complexity" evidence="1">
    <location>
        <begin position="46"/>
        <end position="71"/>
    </location>
</feature>
<protein>
    <submittedName>
        <fullName evidence="2">Uncharacterized protein</fullName>
    </submittedName>
</protein>
<evidence type="ECO:0000256" key="1">
    <source>
        <dbReference type="SAM" id="MobiDB-lite"/>
    </source>
</evidence>
<dbReference type="EMBL" id="CP036426">
    <property type="protein sequence ID" value="QDV38995.1"/>
    <property type="molecule type" value="Genomic_DNA"/>
</dbReference>
<reference evidence="2 3" key="1">
    <citation type="submission" date="2019-02" db="EMBL/GenBank/DDBJ databases">
        <title>Deep-cultivation of Planctomycetes and their phenomic and genomic characterization uncovers novel biology.</title>
        <authorList>
            <person name="Wiegand S."/>
            <person name="Jogler M."/>
            <person name="Boedeker C."/>
            <person name="Pinto D."/>
            <person name="Vollmers J."/>
            <person name="Rivas-Marin E."/>
            <person name="Kohn T."/>
            <person name="Peeters S.H."/>
            <person name="Heuer A."/>
            <person name="Rast P."/>
            <person name="Oberbeckmann S."/>
            <person name="Bunk B."/>
            <person name="Jeske O."/>
            <person name="Meyerdierks A."/>
            <person name="Storesund J.E."/>
            <person name="Kallscheuer N."/>
            <person name="Luecker S."/>
            <person name="Lage O.M."/>
            <person name="Pohl T."/>
            <person name="Merkel B.J."/>
            <person name="Hornburger P."/>
            <person name="Mueller R.-W."/>
            <person name="Bruemmer F."/>
            <person name="Labrenz M."/>
            <person name="Spormann A.M."/>
            <person name="Op den Camp H."/>
            <person name="Overmann J."/>
            <person name="Amann R."/>
            <person name="Jetten M.S.M."/>
            <person name="Mascher T."/>
            <person name="Medema M.H."/>
            <person name="Devos D.P."/>
            <person name="Kaster A.-K."/>
            <person name="Ovreas L."/>
            <person name="Rohde M."/>
            <person name="Galperin M.Y."/>
            <person name="Jogler C."/>
        </authorList>
    </citation>
    <scope>NUCLEOTIDE SEQUENCE [LARGE SCALE GENOMIC DNA]</scope>
    <source>
        <strain evidence="2 3">ElP</strain>
    </source>
</reference>
<dbReference type="Proteomes" id="UP000317835">
    <property type="component" value="Chromosome"/>
</dbReference>
<feature type="region of interest" description="Disordered" evidence="1">
    <location>
        <begin position="1"/>
        <end position="89"/>
    </location>
</feature>
<proteinExistence type="predicted"/>
<evidence type="ECO:0000313" key="2">
    <source>
        <dbReference type="EMBL" id="QDV38995.1"/>
    </source>
</evidence>
<feature type="compositionally biased region" description="Basic and acidic residues" evidence="1">
    <location>
        <begin position="12"/>
        <end position="22"/>
    </location>
</feature>
<evidence type="ECO:0000313" key="3">
    <source>
        <dbReference type="Proteomes" id="UP000317835"/>
    </source>
</evidence>
<dbReference type="KEGG" id="tpla:ElP_69560"/>
<dbReference type="AlphaFoldDB" id="A0A518HDR8"/>
<gene>
    <name evidence="2" type="ORF">ElP_69560</name>
</gene>
<name>A0A518HDR8_9BACT</name>
<organism evidence="2 3">
    <name type="scientific">Tautonia plasticadhaerens</name>
    <dbReference type="NCBI Taxonomy" id="2527974"/>
    <lineage>
        <taxon>Bacteria</taxon>
        <taxon>Pseudomonadati</taxon>
        <taxon>Planctomycetota</taxon>
        <taxon>Planctomycetia</taxon>
        <taxon>Isosphaerales</taxon>
        <taxon>Isosphaeraceae</taxon>
        <taxon>Tautonia</taxon>
    </lineage>
</organism>